<keyword evidence="2" id="KW-1185">Reference proteome</keyword>
<dbReference type="GeneID" id="25321600"/>
<comment type="caution">
    <text evidence="1">The sequence shown here is derived from an EMBL/GenBank/DDBJ whole genome shotgun (WGS) entry which is preliminary data.</text>
</comment>
<sequence length="199" mass="22457">MPGASSQRMLGCVALKVNQLDLHFQEINESITGRDREAHDGDVVADAVLFAGMERSDVGVFSSMSHGLRHDKALKLKLEEQYRIKDLKEHRRVFFAEQNSHLGQVTDQRAPFGREEYRIILALDVGFPPATMCTSTYTPFKTNNGDNYPSAGPREDSPTDTIWKTLVVDSHSRIGTRSTQVENEIKFDIKCIKHALHEE</sequence>
<reference evidence="1 2" key="1">
    <citation type="submission" date="2015-04" db="EMBL/GenBank/DDBJ databases">
        <authorList>
            <person name="Heijne W.H."/>
            <person name="Fedorova N.D."/>
            <person name="Nierman W.C."/>
            <person name="Vollebregt A.W."/>
            <person name="Zhao Z."/>
            <person name="Wu L."/>
            <person name="Kumar M."/>
            <person name="Stam H."/>
            <person name="van den Berg M.A."/>
            <person name="Pel H.J."/>
        </authorList>
    </citation>
    <scope>NUCLEOTIDE SEQUENCE [LARGE SCALE GENOMIC DNA]</scope>
    <source>
        <strain evidence="1 2">CBS 393.64</strain>
    </source>
</reference>
<proteinExistence type="predicted"/>
<dbReference type="Proteomes" id="UP000053958">
    <property type="component" value="Unassembled WGS sequence"/>
</dbReference>
<organism evidence="1 2">
    <name type="scientific">Rasamsonia emersonii (strain ATCC 16479 / CBS 393.64 / IMI 116815)</name>
    <dbReference type="NCBI Taxonomy" id="1408163"/>
    <lineage>
        <taxon>Eukaryota</taxon>
        <taxon>Fungi</taxon>
        <taxon>Dikarya</taxon>
        <taxon>Ascomycota</taxon>
        <taxon>Pezizomycotina</taxon>
        <taxon>Eurotiomycetes</taxon>
        <taxon>Eurotiomycetidae</taxon>
        <taxon>Eurotiales</taxon>
        <taxon>Trichocomaceae</taxon>
        <taxon>Rasamsonia</taxon>
    </lineage>
</organism>
<gene>
    <name evidence="1" type="ORF">T310_9668</name>
</gene>
<evidence type="ECO:0000313" key="1">
    <source>
        <dbReference type="EMBL" id="KKA16714.1"/>
    </source>
</evidence>
<dbReference type="AlphaFoldDB" id="A0A0F4YF03"/>
<accession>A0A0F4YF03</accession>
<name>A0A0F4YF03_RASE3</name>
<dbReference type="EMBL" id="LASV01000741">
    <property type="protein sequence ID" value="KKA16714.1"/>
    <property type="molecule type" value="Genomic_DNA"/>
</dbReference>
<dbReference type="RefSeq" id="XP_013323326.1">
    <property type="nucleotide sequence ID" value="XM_013467872.1"/>
</dbReference>
<protein>
    <submittedName>
        <fullName evidence="1">Uncharacterized protein</fullName>
    </submittedName>
</protein>
<evidence type="ECO:0000313" key="2">
    <source>
        <dbReference type="Proteomes" id="UP000053958"/>
    </source>
</evidence>